<evidence type="ECO:0000313" key="2">
    <source>
        <dbReference type="EMBL" id="MFB9886623.1"/>
    </source>
</evidence>
<dbReference type="RefSeq" id="WP_027312050.1">
    <property type="nucleotide sequence ID" value="NZ_JAUESS010000003.1"/>
</dbReference>
<protein>
    <recommendedName>
        <fullName evidence="1">PilX/PilW C-terminal domain-containing protein</fullName>
    </recommendedName>
</protein>
<organism evidence="2 3">
    <name type="scientific">Balneatrix alpica</name>
    <dbReference type="NCBI Taxonomy" id="75684"/>
    <lineage>
        <taxon>Bacteria</taxon>
        <taxon>Pseudomonadati</taxon>
        <taxon>Pseudomonadota</taxon>
        <taxon>Gammaproteobacteria</taxon>
        <taxon>Oceanospirillales</taxon>
        <taxon>Balneatrichaceae</taxon>
        <taxon>Balneatrix</taxon>
    </lineage>
</organism>
<evidence type="ECO:0000259" key="1">
    <source>
        <dbReference type="Pfam" id="PF13681"/>
    </source>
</evidence>
<dbReference type="InterPro" id="IPR025205">
    <property type="entry name" value="PilX/PilW_C"/>
</dbReference>
<feature type="domain" description="PilX/PilW C-terminal" evidence="1">
    <location>
        <begin position="79"/>
        <end position="168"/>
    </location>
</feature>
<dbReference type="EMBL" id="JBHLZN010000002">
    <property type="protein sequence ID" value="MFB9886623.1"/>
    <property type="molecule type" value="Genomic_DNA"/>
</dbReference>
<dbReference type="Pfam" id="PF13681">
    <property type="entry name" value="PilX"/>
    <property type="match status" value="1"/>
</dbReference>
<accession>A0ABV5ZBJ2</accession>
<sequence>MPKQQGVTLLVALISLTLVMIVGTAAFHSAQFEARVENAKVDSQIALTTAESAIVEAEQRIQTQVLSFNDTNGLYDTPAGAAEEWRQVNWDNPNGTEVVIFARNLAGQDSRIARAPRYIIEQLPEPAGFISSQVSGFGTREKMEVYRITAEGTGYSQDLRRYLQVHYTRIVSE</sequence>
<dbReference type="Proteomes" id="UP001589628">
    <property type="component" value="Unassembled WGS sequence"/>
</dbReference>
<name>A0ABV5ZBJ2_9GAMM</name>
<gene>
    <name evidence="2" type="ORF">ACFFLH_09385</name>
</gene>
<proteinExistence type="predicted"/>
<comment type="caution">
    <text evidence="2">The sequence shown here is derived from an EMBL/GenBank/DDBJ whole genome shotgun (WGS) entry which is preliminary data.</text>
</comment>
<keyword evidence="3" id="KW-1185">Reference proteome</keyword>
<reference evidence="2 3" key="1">
    <citation type="submission" date="2024-09" db="EMBL/GenBank/DDBJ databases">
        <authorList>
            <person name="Sun Q."/>
            <person name="Mori K."/>
        </authorList>
    </citation>
    <scope>NUCLEOTIDE SEQUENCE [LARGE SCALE GENOMIC DNA]</scope>
    <source>
        <strain evidence="2 3">ATCC 51285</strain>
    </source>
</reference>
<evidence type="ECO:0000313" key="3">
    <source>
        <dbReference type="Proteomes" id="UP001589628"/>
    </source>
</evidence>